<gene>
    <name evidence="1" type="ORF">GCM10023196_091410</name>
</gene>
<organism evidence="1 2">
    <name type="scientific">Actinoallomurus vinaceus</name>
    <dbReference type="NCBI Taxonomy" id="1080074"/>
    <lineage>
        <taxon>Bacteria</taxon>
        <taxon>Bacillati</taxon>
        <taxon>Actinomycetota</taxon>
        <taxon>Actinomycetes</taxon>
        <taxon>Streptosporangiales</taxon>
        <taxon>Thermomonosporaceae</taxon>
        <taxon>Actinoallomurus</taxon>
    </lineage>
</organism>
<evidence type="ECO:0000313" key="1">
    <source>
        <dbReference type="EMBL" id="GAA4637480.1"/>
    </source>
</evidence>
<reference evidence="2" key="1">
    <citation type="journal article" date="2019" name="Int. J. Syst. Evol. Microbiol.">
        <title>The Global Catalogue of Microorganisms (GCM) 10K type strain sequencing project: providing services to taxonomists for standard genome sequencing and annotation.</title>
        <authorList>
            <consortium name="The Broad Institute Genomics Platform"/>
            <consortium name="The Broad Institute Genome Sequencing Center for Infectious Disease"/>
            <person name="Wu L."/>
            <person name="Ma J."/>
        </authorList>
    </citation>
    <scope>NUCLEOTIDE SEQUENCE [LARGE SCALE GENOMIC DNA]</scope>
    <source>
        <strain evidence="2">JCM 17939</strain>
    </source>
</reference>
<keyword evidence="2" id="KW-1185">Reference proteome</keyword>
<protein>
    <recommendedName>
        <fullName evidence="3">Transposase</fullName>
    </recommendedName>
</protein>
<sequence>MMRARPSVRGALIARKLWIEVDPSGTSYVWRRDDHARHAVDDPAGAASQIAQYLKLRDGGTGDRP</sequence>
<proteinExistence type="predicted"/>
<evidence type="ECO:0008006" key="3">
    <source>
        <dbReference type="Google" id="ProtNLM"/>
    </source>
</evidence>
<evidence type="ECO:0000313" key="2">
    <source>
        <dbReference type="Proteomes" id="UP001501442"/>
    </source>
</evidence>
<comment type="caution">
    <text evidence="1">The sequence shown here is derived from an EMBL/GenBank/DDBJ whole genome shotgun (WGS) entry which is preliminary data.</text>
</comment>
<dbReference type="Proteomes" id="UP001501442">
    <property type="component" value="Unassembled WGS sequence"/>
</dbReference>
<dbReference type="RefSeq" id="WP_345440574.1">
    <property type="nucleotide sequence ID" value="NZ_BAABHK010000020.1"/>
</dbReference>
<name>A0ABP8USD5_9ACTN</name>
<dbReference type="EMBL" id="BAABHK010000020">
    <property type="protein sequence ID" value="GAA4637480.1"/>
    <property type="molecule type" value="Genomic_DNA"/>
</dbReference>
<accession>A0ABP8USD5</accession>